<dbReference type="AlphaFoldDB" id="W6CHR3"/>
<gene>
    <name evidence="8" type="primary">bZIP1</name>
</gene>
<keyword evidence="2" id="KW-0805">Transcription regulation</keyword>
<evidence type="ECO:0000256" key="5">
    <source>
        <dbReference type="ARBA" id="ARBA00023242"/>
    </source>
</evidence>
<feature type="compositionally biased region" description="Low complexity" evidence="6">
    <location>
        <begin position="1"/>
        <end position="17"/>
    </location>
</feature>
<evidence type="ECO:0000256" key="3">
    <source>
        <dbReference type="ARBA" id="ARBA00023125"/>
    </source>
</evidence>
<evidence type="ECO:0000256" key="4">
    <source>
        <dbReference type="ARBA" id="ARBA00023163"/>
    </source>
</evidence>
<feature type="domain" description="BZIP" evidence="7">
    <location>
        <begin position="20"/>
        <end position="70"/>
    </location>
</feature>
<accession>W6CHR3</accession>
<dbReference type="GO" id="GO:0005634">
    <property type="term" value="C:nucleus"/>
    <property type="evidence" value="ECO:0007669"/>
    <property type="project" value="UniProtKB-SubCell"/>
</dbReference>
<name>W6CHR3_LILRE</name>
<dbReference type="Gene3D" id="1.20.5.170">
    <property type="match status" value="1"/>
</dbReference>
<evidence type="ECO:0000313" key="8">
    <source>
        <dbReference type="EMBL" id="AHI85805.1"/>
    </source>
</evidence>
<dbReference type="Pfam" id="PF00170">
    <property type="entry name" value="bZIP_1"/>
    <property type="match status" value="1"/>
</dbReference>
<dbReference type="CDD" id="cd14702">
    <property type="entry name" value="bZIP_plant_GBF1"/>
    <property type="match status" value="1"/>
</dbReference>
<evidence type="ECO:0000256" key="2">
    <source>
        <dbReference type="ARBA" id="ARBA00023015"/>
    </source>
</evidence>
<keyword evidence="3" id="KW-0238">DNA-binding</keyword>
<dbReference type="FunFam" id="1.20.5.170:FF:000020">
    <property type="entry name" value="BZIP transcription factor"/>
    <property type="match status" value="1"/>
</dbReference>
<protein>
    <submittedName>
        <fullName evidence="8">Basic leucine zipper protein</fullName>
    </submittedName>
</protein>
<dbReference type="InterPro" id="IPR045314">
    <property type="entry name" value="bZIP_plant_GBF1"/>
</dbReference>
<dbReference type="InterPro" id="IPR046347">
    <property type="entry name" value="bZIP_sf"/>
</dbReference>
<comment type="subcellular location">
    <subcellularLocation>
        <location evidence="1">Nucleus</location>
    </subcellularLocation>
</comment>
<dbReference type="EMBL" id="KF856732">
    <property type="protein sequence ID" value="AHI85805.1"/>
    <property type="molecule type" value="mRNA"/>
</dbReference>
<dbReference type="PROSITE" id="PS50217">
    <property type="entry name" value="BZIP"/>
    <property type="match status" value="1"/>
</dbReference>
<evidence type="ECO:0000256" key="1">
    <source>
        <dbReference type="ARBA" id="ARBA00004123"/>
    </source>
</evidence>
<dbReference type="SMART" id="SM00338">
    <property type="entry name" value="BRLZ"/>
    <property type="match status" value="1"/>
</dbReference>
<dbReference type="PANTHER" id="PTHR45764:SF38">
    <property type="entry name" value="BZIP TRANSCRIPTION FACTOR 44"/>
    <property type="match status" value="1"/>
</dbReference>
<feature type="region of interest" description="Disordered" evidence="6">
    <location>
        <begin position="1"/>
        <end position="43"/>
    </location>
</feature>
<dbReference type="GO" id="GO:0046982">
    <property type="term" value="F:protein heterodimerization activity"/>
    <property type="evidence" value="ECO:0007669"/>
    <property type="project" value="UniProtKB-ARBA"/>
</dbReference>
<dbReference type="InterPro" id="IPR004827">
    <property type="entry name" value="bZIP"/>
</dbReference>
<evidence type="ECO:0000256" key="6">
    <source>
        <dbReference type="SAM" id="MobiDB-lite"/>
    </source>
</evidence>
<keyword evidence="4" id="KW-0804">Transcription</keyword>
<organism evidence="8">
    <name type="scientific">Lilium regale</name>
    <name type="common">Regal lily</name>
    <dbReference type="NCBI Taxonomy" id="82328"/>
    <lineage>
        <taxon>Eukaryota</taxon>
        <taxon>Viridiplantae</taxon>
        <taxon>Streptophyta</taxon>
        <taxon>Embryophyta</taxon>
        <taxon>Tracheophyta</taxon>
        <taxon>Spermatophyta</taxon>
        <taxon>Magnoliopsida</taxon>
        <taxon>Liliopsida</taxon>
        <taxon>Liliales</taxon>
        <taxon>Liliaceae</taxon>
        <taxon>Lilium</taxon>
    </lineage>
</organism>
<keyword evidence="5" id="KW-0539">Nucleus</keyword>
<reference evidence="8" key="1">
    <citation type="submission" date="2013-11" db="EMBL/GenBank/DDBJ databases">
        <title>A bZIP transcription factor, LrbZIP1, is involved in Lilium regale Wilson defense response against Fusarium oxysporum f. sp. lilii.</title>
        <authorList>
            <person name="Liu D."/>
            <person name="Zhang N."/>
            <person name="He H."/>
            <person name="Han Q."/>
            <person name="Ji B."/>
            <person name="Ge F."/>
            <person name="Chen C."/>
        </authorList>
    </citation>
    <scope>NUCLEOTIDE SEQUENCE</scope>
    <source>
        <tissue evidence="8">Root</tissue>
    </source>
</reference>
<dbReference type="PANTHER" id="PTHR45764">
    <property type="entry name" value="BZIP TRANSCRIPTION FACTOR 44"/>
    <property type="match status" value="1"/>
</dbReference>
<dbReference type="GO" id="GO:0003700">
    <property type="term" value="F:DNA-binding transcription factor activity"/>
    <property type="evidence" value="ECO:0007669"/>
    <property type="project" value="InterPro"/>
</dbReference>
<sequence length="142" mass="16169">MSAKTASQSSGSSAGAAPTDERKRKRMLSNRESARRSRVKKQRHLDELIKQAAELREENARIVARTDQLTARYLLVEPENRFLTAQVAELTARLQSMNSVLRFVKEFSGMEMDIPDVPDPLMKQWQFLCPVQPIMASADMFQ</sequence>
<dbReference type="GO" id="GO:0000976">
    <property type="term" value="F:transcription cis-regulatory region binding"/>
    <property type="evidence" value="ECO:0007669"/>
    <property type="project" value="TreeGrafter"/>
</dbReference>
<dbReference type="GO" id="GO:0045893">
    <property type="term" value="P:positive regulation of DNA-templated transcription"/>
    <property type="evidence" value="ECO:0007669"/>
    <property type="project" value="TreeGrafter"/>
</dbReference>
<dbReference type="SUPFAM" id="SSF57959">
    <property type="entry name" value="Leucine zipper domain"/>
    <property type="match status" value="1"/>
</dbReference>
<proteinExistence type="evidence at transcript level"/>
<evidence type="ECO:0000259" key="7">
    <source>
        <dbReference type="PROSITE" id="PS50217"/>
    </source>
</evidence>
<dbReference type="PROSITE" id="PS00036">
    <property type="entry name" value="BZIP_BASIC"/>
    <property type="match status" value="1"/>
</dbReference>